<dbReference type="PROSITE" id="PS51372">
    <property type="entry name" value="PRD_2"/>
    <property type="match status" value="1"/>
</dbReference>
<dbReference type="SUPFAM" id="SSF46785">
    <property type="entry name" value="Winged helix' DNA-binding domain"/>
    <property type="match status" value="1"/>
</dbReference>
<dbReference type="InterPro" id="IPR011608">
    <property type="entry name" value="PRD"/>
</dbReference>
<dbReference type="PANTHER" id="PTHR30185">
    <property type="entry name" value="CRYPTIC BETA-GLUCOSIDE BGL OPERON ANTITERMINATOR"/>
    <property type="match status" value="1"/>
</dbReference>
<evidence type="ECO:0000259" key="3">
    <source>
        <dbReference type="PROSITE" id="PS51372"/>
    </source>
</evidence>
<dbReference type="Proteomes" id="UP000324497">
    <property type="component" value="Chromosome"/>
</dbReference>
<dbReference type="AlphaFoldDB" id="A0A3S6R2M1"/>
<keyword evidence="5" id="KW-1185">Reference proteome</keyword>
<dbReference type="InterPro" id="IPR013196">
    <property type="entry name" value="HTH_11"/>
</dbReference>
<dbReference type="KEGG" id="lng:BSQ50_10220"/>
<dbReference type="Gene3D" id="1.10.10.10">
    <property type="entry name" value="Winged helix-like DNA-binding domain superfamily/Winged helix DNA-binding domain"/>
    <property type="match status" value="1"/>
</dbReference>
<evidence type="ECO:0000313" key="5">
    <source>
        <dbReference type="Proteomes" id="UP000324497"/>
    </source>
</evidence>
<dbReference type="InterPro" id="IPR036390">
    <property type="entry name" value="WH_DNA-bd_sf"/>
</dbReference>
<dbReference type="InterPro" id="IPR050661">
    <property type="entry name" value="BglG_antiterminators"/>
</dbReference>
<dbReference type="Gene3D" id="1.10.1790.10">
    <property type="entry name" value="PRD domain"/>
    <property type="match status" value="1"/>
</dbReference>
<dbReference type="EMBL" id="CP018180">
    <property type="protein sequence ID" value="AUJ32877.1"/>
    <property type="molecule type" value="Genomic_DNA"/>
</dbReference>
<dbReference type="Gene3D" id="3.40.930.10">
    <property type="entry name" value="Mannitol-specific EII, Chain A"/>
    <property type="match status" value="1"/>
</dbReference>
<gene>
    <name evidence="4" type="ORF">BSQ50_10220</name>
</gene>
<protein>
    <submittedName>
        <fullName evidence="4">Uncharacterized protein</fullName>
    </submittedName>
</protein>
<organism evidence="4 5">
    <name type="scientific">Liquorilactobacillus nagelii</name>
    <dbReference type="NCBI Taxonomy" id="82688"/>
    <lineage>
        <taxon>Bacteria</taxon>
        <taxon>Bacillati</taxon>
        <taxon>Bacillota</taxon>
        <taxon>Bacilli</taxon>
        <taxon>Lactobacillales</taxon>
        <taxon>Lactobacillaceae</taxon>
        <taxon>Liquorilactobacillus</taxon>
    </lineage>
</organism>
<dbReference type="InterPro" id="IPR016152">
    <property type="entry name" value="PTrfase/Anion_transptr"/>
</dbReference>
<dbReference type="Pfam" id="PF00874">
    <property type="entry name" value="PRD"/>
    <property type="match status" value="1"/>
</dbReference>
<evidence type="ECO:0000256" key="1">
    <source>
        <dbReference type="ARBA" id="ARBA00022737"/>
    </source>
</evidence>
<dbReference type="Pfam" id="PF00359">
    <property type="entry name" value="PTS_EIIA_2"/>
    <property type="match status" value="1"/>
</dbReference>
<dbReference type="Pfam" id="PF08279">
    <property type="entry name" value="HTH_11"/>
    <property type="match status" value="1"/>
</dbReference>
<dbReference type="InterPro" id="IPR036388">
    <property type="entry name" value="WH-like_DNA-bd_sf"/>
</dbReference>
<dbReference type="SUPFAM" id="SSF63520">
    <property type="entry name" value="PTS-regulatory domain, PRD"/>
    <property type="match status" value="2"/>
</dbReference>
<feature type="domain" description="PTS EIIA type-2" evidence="2">
    <location>
        <begin position="477"/>
        <end position="618"/>
    </location>
</feature>
<name>A0A3S6R2M1_9LACO</name>
<keyword evidence="1" id="KW-0677">Repeat</keyword>
<dbReference type="PROSITE" id="PS51094">
    <property type="entry name" value="PTS_EIIA_TYPE_2"/>
    <property type="match status" value="1"/>
</dbReference>
<sequence length="620" mass="71382">MNDRLRMLVIQLSNEKWQTAQQLAQQLEVTPRTIRSYIAKLKENGVLLQASHTKGYRLQNQTDSQFLNEVSIGPEARRREFLVALLHHGSIDYYHFALEHHVEDTTVAKDISLLNRKLSSYTAKIAVKDYVAALEANEEQVRQILLDQLYQESATAGFNVQALRHYFHFKFNYDELTQFIRQQLKQNDLVLNDYNFTNFVFHLLVAIDRNQKLGKTIQPEMQASNQSQKVISVLVVWLRKSYGLSLLIEDQRYLTLLLDNTAQISWKNHESIRKLAIMVNEILQEINLRYELNLNDEHFVDRLLLHVANLVNRGHCSQLLQHQIPLVHHIKQTYPLIYDVAVFFVSQLAKKMGLALESDTEIALIAIHFGLYIEDSLINSDTLTISLISPGYQELRQKIANKISASYGKRVVVKTYSDDQRVDKSGLVLTTDPTIQRPGYLLVSNFFNSRDRANVTDKIDHYLQKKSDLRFEYFLSKCLSEEHFQISRSFADKKSFIEQRGNDLLKTGYIEADFLGDVLKRESMSSTNMLNGVAIPHSLQIGANRSIIDITIFPSGVVWDQNAAPVEIVVLSCIKASDQAIFGDFMDHLVKITSNSKLFNRLKESRSFNDFLHELRTISK</sequence>
<reference evidence="4 5" key="1">
    <citation type="submission" date="2016-11" db="EMBL/GenBank/DDBJ databases">
        <title>Interaction between Lactobacillus species and yeast in water kefir.</title>
        <authorList>
            <person name="Behr J."/>
            <person name="Xu D."/>
            <person name="Vogel R.F."/>
        </authorList>
    </citation>
    <scope>NUCLEOTIDE SEQUENCE [LARGE SCALE GENOMIC DNA]</scope>
    <source>
        <strain evidence="4 5">TMW 1.1827</strain>
    </source>
</reference>
<evidence type="ECO:0000313" key="4">
    <source>
        <dbReference type="EMBL" id="AUJ32877.1"/>
    </source>
</evidence>
<proteinExistence type="predicted"/>
<dbReference type="SUPFAM" id="SSF55804">
    <property type="entry name" value="Phoshotransferase/anion transport protein"/>
    <property type="match status" value="1"/>
</dbReference>
<evidence type="ECO:0000259" key="2">
    <source>
        <dbReference type="PROSITE" id="PS51094"/>
    </source>
</evidence>
<dbReference type="PANTHER" id="PTHR30185:SF12">
    <property type="entry name" value="TRANSCRIPTIONAL REGULATOR MANR"/>
    <property type="match status" value="1"/>
</dbReference>
<feature type="domain" description="PRD" evidence="3">
    <location>
        <begin position="270"/>
        <end position="379"/>
    </location>
</feature>
<dbReference type="InterPro" id="IPR036634">
    <property type="entry name" value="PRD_sf"/>
</dbReference>
<accession>A0A3S6R2M1</accession>
<dbReference type="GO" id="GO:0006355">
    <property type="term" value="P:regulation of DNA-templated transcription"/>
    <property type="evidence" value="ECO:0007669"/>
    <property type="project" value="InterPro"/>
</dbReference>
<dbReference type="InterPro" id="IPR002178">
    <property type="entry name" value="PTS_EIIA_type-2_dom"/>
</dbReference>
<dbReference type="RefSeq" id="WP_148127119.1">
    <property type="nucleotide sequence ID" value="NZ_CP018180.1"/>
</dbReference>